<evidence type="ECO:0000313" key="6">
    <source>
        <dbReference type="EMBL" id="TWJ33023.1"/>
    </source>
</evidence>
<reference evidence="6 7" key="1">
    <citation type="submission" date="2019-07" db="EMBL/GenBank/DDBJ databases">
        <title>Genomic Encyclopedia of Archaeal and Bacterial Type Strains, Phase II (KMG-II): from individual species to whole genera.</title>
        <authorList>
            <person name="Goeker M."/>
        </authorList>
    </citation>
    <scope>NUCLEOTIDE SEQUENCE [LARGE SCALE GENOMIC DNA]</scope>
    <source>
        <strain evidence="6 7">ATCC BAA-1139</strain>
    </source>
</reference>
<proteinExistence type="inferred from homology"/>
<keyword evidence="2" id="KW-0328">Glycosyltransferase</keyword>
<feature type="domain" description="Glycosyltransferase 2-like" evidence="5">
    <location>
        <begin position="9"/>
        <end position="135"/>
    </location>
</feature>
<sequence length="713" mass="81463">MKSFPVCTIGIVNYNGKKYLDKLFKSLGNINYPSERLELILVDNGSTDGTVEFMASNYNNVKIINCDNNFARALNLVIESASGDYVGFLNNDMEVDKNWLMEMVLVFYRFDNVAAVGSKIMFEDRKTINSVGHKALGDYYYMDLGINEIDKGQYDKICVSDGICGGSILWNKKCLELLGLYDEDYIMYYEDVEIAQRCMASGFKLMYSYKSVVYHKFHGSGNNYLAYLLSNRNRLLYVARYHSDQLGESLLNSQLHLNGEMEIIKDIMPLIIVKLFAVDDVDRLRTGLLQINKYLQQFINPQDIQQIIARVEIHHFNRPIKVAIYDHVMHVIGGGQRYAATIAEELNKENYNVTYIGNREIALHDLERWYGLSLEGVKLKIIHLPYYDNLGDEIIDPNLATQAPQNPLEPISEVSAGYDIFVNANMAVQVNPLSPVSILICHFPDAERSRYFYADNYDYVINNSKYGSEWTLKRWDIEAYNFLYPSVDMQNDMIPDIKENIILSVARFEPGGSKKQLEMINAFIQLCALDINVKEKWTLCLAGGTISENPYLEKLKKIVSENADLKINIMTNLGLIELKQLYAKSKIFWHACGLSEDNPHLREHFGMTTVEAMQNYCVPVVFNGGGQKEIVEHGVSGYLFNDIYDLISNTVIIVNDSVKLKKVSEGSALKAMQFSRSSFNTKVKDLFKSICYEKFFDHATDINYFLRKSNLLG</sequence>
<dbReference type="SUPFAM" id="SSF53756">
    <property type="entry name" value="UDP-Glycosyltransferase/glycogen phosphorylase"/>
    <property type="match status" value="1"/>
</dbReference>
<dbReference type="CDD" id="cd03801">
    <property type="entry name" value="GT4_PimA-like"/>
    <property type="match status" value="1"/>
</dbReference>
<evidence type="ECO:0000256" key="3">
    <source>
        <dbReference type="ARBA" id="ARBA00022679"/>
    </source>
</evidence>
<evidence type="ECO:0000259" key="4">
    <source>
        <dbReference type="Pfam" id="PF00534"/>
    </source>
</evidence>
<dbReference type="Proteomes" id="UP000319449">
    <property type="component" value="Unassembled WGS sequence"/>
</dbReference>
<feature type="domain" description="Glycosyl transferase family 1" evidence="4">
    <location>
        <begin position="498"/>
        <end position="641"/>
    </location>
</feature>
<evidence type="ECO:0000259" key="5">
    <source>
        <dbReference type="Pfam" id="PF00535"/>
    </source>
</evidence>
<dbReference type="RefSeq" id="WP_145017623.1">
    <property type="nucleotide sequence ID" value="NZ_VLLN01000002.1"/>
</dbReference>
<dbReference type="Gene3D" id="3.40.50.2000">
    <property type="entry name" value="Glycogen Phosphorylase B"/>
    <property type="match status" value="1"/>
</dbReference>
<accession>A0A562WU47</accession>
<dbReference type="InterPro" id="IPR001173">
    <property type="entry name" value="Glyco_trans_2-like"/>
</dbReference>
<evidence type="ECO:0000256" key="2">
    <source>
        <dbReference type="ARBA" id="ARBA00022676"/>
    </source>
</evidence>
<dbReference type="Gene3D" id="3.90.550.10">
    <property type="entry name" value="Spore Coat Polysaccharide Biosynthesis Protein SpsA, Chain A"/>
    <property type="match status" value="1"/>
</dbReference>
<dbReference type="SUPFAM" id="SSF53448">
    <property type="entry name" value="Nucleotide-diphospho-sugar transferases"/>
    <property type="match status" value="1"/>
</dbReference>
<dbReference type="InterPro" id="IPR029044">
    <property type="entry name" value="Nucleotide-diphossugar_trans"/>
</dbReference>
<keyword evidence="7" id="KW-1185">Reference proteome</keyword>
<evidence type="ECO:0000256" key="1">
    <source>
        <dbReference type="ARBA" id="ARBA00006739"/>
    </source>
</evidence>
<keyword evidence="3 6" id="KW-0808">Transferase</keyword>
<dbReference type="CDD" id="cd04186">
    <property type="entry name" value="GT_2_like_c"/>
    <property type="match status" value="1"/>
</dbReference>
<dbReference type="EMBL" id="VLLN01000002">
    <property type="protein sequence ID" value="TWJ33023.1"/>
    <property type="molecule type" value="Genomic_DNA"/>
</dbReference>
<evidence type="ECO:0000313" key="7">
    <source>
        <dbReference type="Proteomes" id="UP000319449"/>
    </source>
</evidence>
<dbReference type="PANTHER" id="PTHR43179:SF12">
    <property type="entry name" value="GALACTOFURANOSYLTRANSFERASE GLFT2"/>
    <property type="match status" value="1"/>
</dbReference>
<comment type="similarity">
    <text evidence="1">Belongs to the glycosyltransferase 2 family.</text>
</comment>
<protein>
    <submittedName>
        <fullName evidence="6">GT2 family glycosyltransferase</fullName>
    </submittedName>
</protein>
<organism evidence="6 7">
    <name type="scientific">Geobacter argillaceus</name>
    <dbReference type="NCBI Taxonomy" id="345631"/>
    <lineage>
        <taxon>Bacteria</taxon>
        <taxon>Pseudomonadati</taxon>
        <taxon>Thermodesulfobacteriota</taxon>
        <taxon>Desulfuromonadia</taxon>
        <taxon>Geobacterales</taxon>
        <taxon>Geobacteraceae</taxon>
        <taxon>Geobacter</taxon>
    </lineage>
</organism>
<dbReference type="GO" id="GO:0016757">
    <property type="term" value="F:glycosyltransferase activity"/>
    <property type="evidence" value="ECO:0007669"/>
    <property type="project" value="UniProtKB-KW"/>
</dbReference>
<dbReference type="PANTHER" id="PTHR43179">
    <property type="entry name" value="RHAMNOSYLTRANSFERASE WBBL"/>
    <property type="match status" value="1"/>
</dbReference>
<name>A0A562WU47_9BACT</name>
<dbReference type="AlphaFoldDB" id="A0A562WU47"/>
<dbReference type="InterPro" id="IPR001296">
    <property type="entry name" value="Glyco_trans_1"/>
</dbReference>
<dbReference type="OrthoDB" id="9771846at2"/>
<dbReference type="Pfam" id="PF00535">
    <property type="entry name" value="Glycos_transf_2"/>
    <property type="match status" value="1"/>
</dbReference>
<gene>
    <name evidence="6" type="ORF">JN12_00434</name>
</gene>
<comment type="caution">
    <text evidence="6">The sequence shown here is derived from an EMBL/GenBank/DDBJ whole genome shotgun (WGS) entry which is preliminary data.</text>
</comment>
<dbReference type="Pfam" id="PF00534">
    <property type="entry name" value="Glycos_transf_1"/>
    <property type="match status" value="1"/>
</dbReference>